<sequence length="258" mass="29249">MKPAYLLPILVLFLPVTTALFHDTLRVNSAITVSTSSVDWEVYLPSETRPWRYLPDYGEARLDTCWAGCMARCLLQHGSYCNCEIPDIAKAELHKVDDGVVFSISNAYPAYAAVSHFIFVNKRMPSKLEDVEVRFSGLSAEEAKTVFVVFYDTNPKDCRIDGFVAVGYNFSEVERILERNLKGKVFQKGGWIAFCKPDGDYEINLTTYLSNQSGLSEESVKGMLETDSFWIYFPPDSSPPQRDSLSYEIRFRFAAFNS</sequence>
<dbReference type="HOGENOM" id="CLU_1242971_0_0_2"/>
<dbReference type="RefSeq" id="WP_048094763.1">
    <property type="nucleotide sequence ID" value="NZ_CP006577.1"/>
</dbReference>
<name>A0A075WCC9_ARCFL</name>
<evidence type="ECO:0000313" key="2">
    <source>
        <dbReference type="Proteomes" id="UP000028501"/>
    </source>
</evidence>
<protein>
    <submittedName>
        <fullName evidence="1">Uncharacterized protein</fullName>
    </submittedName>
</protein>
<reference evidence="1 2" key="1">
    <citation type="submission" date="2013-07" db="EMBL/GenBank/DDBJ databases">
        <title>Genome of Archaeoglobus fulgidus.</title>
        <authorList>
            <person name="Fiebig A."/>
            <person name="Birkeland N.-K."/>
        </authorList>
    </citation>
    <scope>NUCLEOTIDE SEQUENCE [LARGE SCALE GENOMIC DNA]</scope>
    <source>
        <strain evidence="1 2">DSM 8774</strain>
    </source>
</reference>
<dbReference type="KEGG" id="afg:AFULGI_00000380"/>
<gene>
    <name evidence="1" type="ORF">AFULGI_00000380</name>
</gene>
<dbReference type="GeneID" id="24793598"/>
<dbReference type="AlphaFoldDB" id="A0A075WCC9"/>
<organism evidence="1 2">
    <name type="scientific">Archaeoglobus fulgidus DSM 8774</name>
    <dbReference type="NCBI Taxonomy" id="1344584"/>
    <lineage>
        <taxon>Archaea</taxon>
        <taxon>Methanobacteriati</taxon>
        <taxon>Methanobacteriota</taxon>
        <taxon>Archaeoglobi</taxon>
        <taxon>Archaeoglobales</taxon>
        <taxon>Archaeoglobaceae</taxon>
        <taxon>Archaeoglobus</taxon>
    </lineage>
</organism>
<accession>A0A075WCC9</accession>
<dbReference type="EMBL" id="CP006577">
    <property type="protein sequence ID" value="AIG96884.1"/>
    <property type="molecule type" value="Genomic_DNA"/>
</dbReference>
<evidence type="ECO:0000313" key="1">
    <source>
        <dbReference type="EMBL" id="AIG96884.1"/>
    </source>
</evidence>
<dbReference type="Proteomes" id="UP000028501">
    <property type="component" value="Chromosome"/>
</dbReference>
<proteinExistence type="predicted"/>